<reference evidence="1 2" key="1">
    <citation type="submission" date="2017-02" db="EMBL/GenBank/DDBJ databases">
        <title>Draft genome of Saccharomonospora sp. 154.</title>
        <authorList>
            <person name="Alonso-Carmona G.S."/>
            <person name="De La Haba R."/>
            <person name="Vera-Gargallo B."/>
            <person name="Sandoval-Trujillo A.H."/>
            <person name="Ramirez-Duran N."/>
            <person name="Ventosa A."/>
        </authorList>
    </citation>
    <scope>NUCLEOTIDE SEQUENCE [LARGE SCALE GENOMIC DNA]</scope>
    <source>
        <strain evidence="1 2">LRS4.154</strain>
    </source>
</reference>
<dbReference type="OrthoDB" id="3216149at2"/>
<evidence type="ECO:0000313" key="1">
    <source>
        <dbReference type="EMBL" id="OQO94769.1"/>
    </source>
</evidence>
<dbReference type="InterPro" id="IPR043758">
    <property type="entry name" value="DUF5703"/>
</dbReference>
<organism evidence="1 2">
    <name type="scientific">Saccharomonospora piscinae</name>
    <dbReference type="NCBI Taxonomy" id="687388"/>
    <lineage>
        <taxon>Bacteria</taxon>
        <taxon>Bacillati</taxon>
        <taxon>Actinomycetota</taxon>
        <taxon>Actinomycetes</taxon>
        <taxon>Pseudonocardiales</taxon>
        <taxon>Pseudonocardiaceae</taxon>
        <taxon>Saccharomonospora</taxon>
    </lineage>
</organism>
<evidence type="ECO:0000313" key="2">
    <source>
        <dbReference type="Proteomes" id="UP000192591"/>
    </source>
</evidence>
<sequence>MTNAEAVVDGDWEYRRVQLPPGVSRLSATVQLSIQAEFSGWELSNVRLYSDGTRKVWLRRRRSLASAALLPGLIT</sequence>
<accession>A0A1V9ACB4</accession>
<comment type="caution">
    <text evidence="1">The sequence shown here is derived from an EMBL/GenBank/DDBJ whole genome shotgun (WGS) entry which is preliminary data.</text>
</comment>
<protein>
    <submittedName>
        <fullName evidence="1">Uncharacterized protein</fullName>
    </submittedName>
</protein>
<dbReference type="AlphaFoldDB" id="A0A1V9ACB4"/>
<dbReference type="EMBL" id="MWIH01000002">
    <property type="protein sequence ID" value="OQO94769.1"/>
    <property type="molecule type" value="Genomic_DNA"/>
</dbReference>
<name>A0A1V9ACB4_SACPI</name>
<dbReference type="STRING" id="1962155.B1813_01365"/>
<keyword evidence="2" id="KW-1185">Reference proteome</keyword>
<gene>
    <name evidence="1" type="ORF">B1813_01365</name>
</gene>
<dbReference type="Pfam" id="PF18963">
    <property type="entry name" value="DUF5703"/>
    <property type="match status" value="1"/>
</dbReference>
<dbReference type="Proteomes" id="UP000192591">
    <property type="component" value="Unassembled WGS sequence"/>
</dbReference>
<dbReference type="RefSeq" id="WP_024873840.1">
    <property type="nucleotide sequence ID" value="NZ_AZUM01000001.1"/>
</dbReference>
<proteinExistence type="predicted"/>